<dbReference type="InterPro" id="IPR014721">
    <property type="entry name" value="Ribsml_uS5_D2-typ_fold_subgr"/>
</dbReference>
<evidence type="ECO:0000313" key="12">
    <source>
        <dbReference type="EMBL" id="GEQ34759.1"/>
    </source>
</evidence>
<feature type="domain" description="GHMP kinase N-terminal" evidence="10">
    <location>
        <begin position="66"/>
        <end position="143"/>
    </location>
</feature>
<dbReference type="Pfam" id="PF08544">
    <property type="entry name" value="GHMP_kinases_C"/>
    <property type="match status" value="1"/>
</dbReference>
<organism evidence="12 13">
    <name type="scientific">Marinilactibacillus psychrotolerans</name>
    <dbReference type="NCBI Taxonomy" id="191770"/>
    <lineage>
        <taxon>Bacteria</taxon>
        <taxon>Bacillati</taxon>
        <taxon>Bacillota</taxon>
        <taxon>Bacilli</taxon>
        <taxon>Lactobacillales</taxon>
        <taxon>Carnobacteriaceae</taxon>
        <taxon>Marinilactibacillus</taxon>
    </lineage>
</organism>
<comment type="function">
    <text evidence="9">Catalyzes the phosphorylation of the position 2 hydroxy group of 4-diphosphocytidyl-2C-methyl-D-erythritol.</text>
</comment>
<dbReference type="GO" id="GO:0005524">
    <property type="term" value="F:ATP binding"/>
    <property type="evidence" value="ECO:0007669"/>
    <property type="project" value="UniProtKB-UniRule"/>
</dbReference>
<feature type="binding site" evidence="9">
    <location>
        <begin position="94"/>
        <end position="104"/>
    </location>
    <ligand>
        <name>ATP</name>
        <dbReference type="ChEBI" id="CHEBI:30616"/>
    </ligand>
</feature>
<dbReference type="GO" id="GO:0016114">
    <property type="term" value="P:terpenoid biosynthetic process"/>
    <property type="evidence" value="ECO:0007669"/>
    <property type="project" value="UniProtKB-UniRule"/>
</dbReference>
<keyword evidence="9" id="KW-0414">Isoprene biosynthesis</keyword>
<dbReference type="InterPro" id="IPR036554">
    <property type="entry name" value="GHMP_kinase_C_sf"/>
</dbReference>
<evidence type="ECO:0000256" key="4">
    <source>
        <dbReference type="ARBA" id="ARBA00022679"/>
    </source>
</evidence>
<dbReference type="Pfam" id="PF00288">
    <property type="entry name" value="GHMP_kinases_N"/>
    <property type="match status" value="1"/>
</dbReference>
<sequence>MEIVEKAPAKINLTLNVLNKRPDGFHEMRMVMTSVDLSDHLTFNERNDQQITLTSNAAFIPLNRKNIVYQAVHLLKERYEIQKGVDINIDKQIPVAAGLGGGSSDAAATLRGLNRLWELGLTLEELALIGEQLGSDVPFCIYNKTAYATGRGEVIKLIHEIPQCWVILVKPPKGISSWTVFEELDLASLPHYNHDKMIEAINENNYEEMIRYAGNALEEISGKYRPDIKMIKGKMEKFGADVAIMSGTGPTVYGLTQKYSKAQRIVNGLKGFCREVYLVRTLK</sequence>
<dbReference type="EC" id="2.7.1.148" evidence="2 9"/>
<dbReference type="GO" id="GO:0019288">
    <property type="term" value="P:isopentenyl diphosphate biosynthetic process, methylerythritol 4-phosphate pathway"/>
    <property type="evidence" value="ECO:0007669"/>
    <property type="project" value="UniProtKB-UniRule"/>
</dbReference>
<dbReference type="InterPro" id="IPR006204">
    <property type="entry name" value="GHMP_kinase_N_dom"/>
</dbReference>
<evidence type="ECO:0000256" key="1">
    <source>
        <dbReference type="ARBA" id="ARBA00009684"/>
    </source>
</evidence>
<name>A0AAV3WN99_9LACT</name>
<dbReference type="AlphaFoldDB" id="A0AAV3WN99"/>
<dbReference type="InterPro" id="IPR004424">
    <property type="entry name" value="IspE"/>
</dbReference>
<feature type="active site" evidence="9">
    <location>
        <position position="136"/>
    </location>
</feature>
<keyword evidence="6 9" id="KW-0418">Kinase</keyword>
<dbReference type="InterPro" id="IPR013750">
    <property type="entry name" value="GHMP_kinase_C_dom"/>
</dbReference>
<evidence type="ECO:0000256" key="7">
    <source>
        <dbReference type="ARBA" id="ARBA00022840"/>
    </source>
</evidence>
<dbReference type="SUPFAM" id="SSF54211">
    <property type="entry name" value="Ribosomal protein S5 domain 2-like"/>
    <property type="match status" value="1"/>
</dbReference>
<dbReference type="NCBIfam" id="NF011202">
    <property type="entry name" value="PRK14608.1"/>
    <property type="match status" value="1"/>
</dbReference>
<evidence type="ECO:0000256" key="6">
    <source>
        <dbReference type="ARBA" id="ARBA00022777"/>
    </source>
</evidence>
<dbReference type="GO" id="GO:0050515">
    <property type="term" value="F:4-(cytidine 5'-diphospho)-2-C-methyl-D-erythritol kinase activity"/>
    <property type="evidence" value="ECO:0007669"/>
    <property type="project" value="UniProtKB-UniRule"/>
</dbReference>
<dbReference type="PANTHER" id="PTHR43527:SF2">
    <property type="entry name" value="4-DIPHOSPHOCYTIDYL-2-C-METHYL-D-ERYTHRITOL KINASE, CHLOROPLASTIC"/>
    <property type="match status" value="1"/>
</dbReference>
<dbReference type="Proteomes" id="UP000887127">
    <property type="component" value="Unassembled WGS sequence"/>
</dbReference>
<dbReference type="HAMAP" id="MF_00061">
    <property type="entry name" value="IspE"/>
    <property type="match status" value="1"/>
</dbReference>
<dbReference type="Gene3D" id="3.30.70.890">
    <property type="entry name" value="GHMP kinase, C-terminal domain"/>
    <property type="match status" value="1"/>
</dbReference>
<keyword evidence="4 9" id="KW-0808">Transferase</keyword>
<dbReference type="NCBIfam" id="TIGR00154">
    <property type="entry name" value="ispE"/>
    <property type="match status" value="1"/>
</dbReference>
<evidence type="ECO:0000256" key="8">
    <source>
        <dbReference type="ARBA" id="ARBA00032554"/>
    </source>
</evidence>
<dbReference type="InterPro" id="IPR020568">
    <property type="entry name" value="Ribosomal_Su5_D2-typ_SF"/>
</dbReference>
<evidence type="ECO:0000256" key="2">
    <source>
        <dbReference type="ARBA" id="ARBA00012052"/>
    </source>
</evidence>
<evidence type="ECO:0000256" key="3">
    <source>
        <dbReference type="ARBA" id="ARBA00017473"/>
    </source>
</evidence>
<proteinExistence type="inferred from homology"/>
<evidence type="ECO:0000259" key="11">
    <source>
        <dbReference type="Pfam" id="PF08544"/>
    </source>
</evidence>
<dbReference type="SUPFAM" id="SSF55060">
    <property type="entry name" value="GHMP Kinase, C-terminal domain"/>
    <property type="match status" value="1"/>
</dbReference>
<comment type="pathway">
    <text evidence="9">Isoprenoid biosynthesis; isopentenyl diphosphate biosynthesis via DXP pathway; isopentenyl diphosphate from 1-deoxy-D-xylulose 5-phosphate: step 3/6.</text>
</comment>
<feature type="active site" evidence="9">
    <location>
        <position position="10"/>
    </location>
</feature>
<dbReference type="PIRSF" id="PIRSF010376">
    <property type="entry name" value="IspE"/>
    <property type="match status" value="1"/>
</dbReference>
<dbReference type="Gene3D" id="3.30.230.10">
    <property type="match status" value="1"/>
</dbReference>
<evidence type="ECO:0000313" key="13">
    <source>
        <dbReference type="Proteomes" id="UP000887127"/>
    </source>
</evidence>
<dbReference type="EMBL" id="BKBI01000002">
    <property type="protein sequence ID" value="GEQ34759.1"/>
    <property type="molecule type" value="Genomic_DNA"/>
</dbReference>
<evidence type="ECO:0000256" key="9">
    <source>
        <dbReference type="HAMAP-Rule" id="MF_00061"/>
    </source>
</evidence>
<feature type="domain" description="GHMP kinase C-terminal" evidence="11">
    <location>
        <begin position="197"/>
        <end position="272"/>
    </location>
</feature>
<gene>
    <name evidence="9 12" type="primary">ispE</name>
    <name evidence="12" type="ORF">M132T_02670</name>
</gene>
<dbReference type="GeneID" id="96910318"/>
<dbReference type="FunFam" id="3.30.230.10:FF:000029">
    <property type="entry name" value="4-diphosphocytidyl-2-C-methyl-D-erythritol kinase"/>
    <property type="match status" value="1"/>
</dbReference>
<reference evidence="12" key="1">
    <citation type="submission" date="2019-08" db="EMBL/GenBank/DDBJ databases">
        <title>Marinilactibacillus psychrotolerans M13-2T whole genome sequencing project.</title>
        <authorList>
            <person name="Ishikawa M."/>
            <person name="Suzuki T."/>
            <person name="Matsutani M."/>
        </authorList>
    </citation>
    <scope>NUCLEOTIDE SEQUENCE</scope>
    <source>
        <strain evidence="12">M13-2T</strain>
    </source>
</reference>
<comment type="similarity">
    <text evidence="1 9">Belongs to the GHMP kinase family. IspE subfamily.</text>
</comment>
<comment type="catalytic activity">
    <reaction evidence="9">
        <text>4-CDP-2-C-methyl-D-erythritol + ATP = 4-CDP-2-C-methyl-D-erythritol 2-phosphate + ADP + H(+)</text>
        <dbReference type="Rhea" id="RHEA:18437"/>
        <dbReference type="ChEBI" id="CHEBI:15378"/>
        <dbReference type="ChEBI" id="CHEBI:30616"/>
        <dbReference type="ChEBI" id="CHEBI:57823"/>
        <dbReference type="ChEBI" id="CHEBI:57919"/>
        <dbReference type="ChEBI" id="CHEBI:456216"/>
        <dbReference type="EC" id="2.7.1.148"/>
    </reaction>
</comment>
<evidence type="ECO:0000259" key="10">
    <source>
        <dbReference type="Pfam" id="PF00288"/>
    </source>
</evidence>
<protein>
    <recommendedName>
        <fullName evidence="3 9">4-diphosphocytidyl-2-C-methyl-D-erythritol kinase</fullName>
        <shortName evidence="9">CMK</shortName>
        <ecNumber evidence="2 9">2.7.1.148</ecNumber>
    </recommendedName>
    <alternativeName>
        <fullName evidence="8 9">4-(cytidine-5'-diphospho)-2-C-methyl-D-erythritol kinase</fullName>
    </alternativeName>
</protein>
<keyword evidence="7 9" id="KW-0067">ATP-binding</keyword>
<accession>A0AAV3WN99</accession>
<comment type="caution">
    <text evidence="12">The sequence shown here is derived from an EMBL/GenBank/DDBJ whole genome shotgun (WGS) entry which is preliminary data.</text>
</comment>
<keyword evidence="5 9" id="KW-0547">Nucleotide-binding</keyword>
<dbReference type="PANTHER" id="PTHR43527">
    <property type="entry name" value="4-DIPHOSPHOCYTIDYL-2-C-METHYL-D-ERYTHRITOL KINASE, CHLOROPLASTIC"/>
    <property type="match status" value="1"/>
</dbReference>
<evidence type="ECO:0000256" key="5">
    <source>
        <dbReference type="ARBA" id="ARBA00022741"/>
    </source>
</evidence>
<dbReference type="RefSeq" id="WP_091759982.1">
    <property type="nucleotide sequence ID" value="NZ_BJVX01000001.1"/>
</dbReference>